<feature type="domain" description="Major facilitator superfamily (MFS) profile" evidence="8">
    <location>
        <begin position="28"/>
        <end position="470"/>
    </location>
</feature>
<dbReference type="InterPro" id="IPR036259">
    <property type="entry name" value="MFS_trans_sf"/>
</dbReference>
<gene>
    <name evidence="9" type="ORF">PU648_07850</name>
</gene>
<evidence type="ECO:0000256" key="2">
    <source>
        <dbReference type="ARBA" id="ARBA00022448"/>
    </source>
</evidence>
<dbReference type="Proteomes" id="UP001257627">
    <property type="component" value="Unassembled WGS sequence"/>
</dbReference>
<comment type="subcellular location">
    <subcellularLocation>
        <location evidence="1">Cell inner membrane</location>
        <topology evidence="1">Multi-pass membrane protein</topology>
    </subcellularLocation>
</comment>
<feature type="transmembrane region" description="Helical" evidence="7">
    <location>
        <begin position="291"/>
        <end position="309"/>
    </location>
</feature>
<dbReference type="EMBL" id="JARAKF010000001">
    <property type="protein sequence ID" value="MDU8992271.1"/>
    <property type="molecule type" value="Genomic_DNA"/>
</dbReference>
<evidence type="ECO:0000256" key="6">
    <source>
        <dbReference type="SAM" id="MobiDB-lite"/>
    </source>
</evidence>
<dbReference type="Gene3D" id="1.20.1250.20">
    <property type="entry name" value="MFS general substrate transporter like domains"/>
    <property type="match status" value="1"/>
</dbReference>
<dbReference type="Gene3D" id="3.40.50.850">
    <property type="entry name" value="Isochorismatase-like"/>
    <property type="match status" value="1"/>
</dbReference>
<dbReference type="PANTHER" id="PTHR23501:SF191">
    <property type="entry name" value="VACUOLAR BASIC AMINO ACID TRANSPORTER 4"/>
    <property type="match status" value="1"/>
</dbReference>
<dbReference type="InterPro" id="IPR020846">
    <property type="entry name" value="MFS_dom"/>
</dbReference>
<feature type="compositionally biased region" description="Basic and acidic residues" evidence="6">
    <location>
        <begin position="495"/>
        <end position="511"/>
    </location>
</feature>
<evidence type="ECO:0000256" key="7">
    <source>
        <dbReference type="SAM" id="Phobius"/>
    </source>
</evidence>
<dbReference type="InterPro" id="IPR000868">
    <property type="entry name" value="Isochorismatase-like_dom"/>
</dbReference>
<evidence type="ECO:0000256" key="4">
    <source>
        <dbReference type="ARBA" id="ARBA00022989"/>
    </source>
</evidence>
<dbReference type="RefSeq" id="WP_266942628.1">
    <property type="nucleotide sequence ID" value="NZ_JAPEMK010000001.1"/>
</dbReference>
<sequence>MPSAGDTRAPERTSEAGAPRGNPFGARFVAPLYLGASLNPVNSSIIATALVAIAAALHIPVGDTAILISSLYLTSALAQPAAGRLAEEFGPRRIFVAGITLVLVAGIVGSLAHSLTALIVARVLIGAGTSAGYPAAMLLIRRRAEQVGHAAPPREVLGGLSITGAATVAVGPAIGGLLIGGAGWRAAFWINIPVAAVALFLALAGIARDPDPVRFGSPRALASRIDLLGMLGFGGSLTALMIFLDALPRLDWPALAAALVLAAALAGWELRAAQPFLDVRLLVANGALTRTYLRNGLTLMGTYVILYGLTQWLEVARGLSAYQAGLMLMPMGVLTALAARVVSRRAAVRWPLIACAVLLLVGAMATLFVGSGTPIAAVICVTAVFGLTSGAGTVANQTVLYQEAPAAALGTASGLLRTFGYIGSIASAAITGTAFHRGVSDSGLHSIAWVLVAISALVLVMTVLDRQLARADRHHTDQPPAGARNPGPAPSTEPTRAEPTRTELPRTESRSADMTTGTHTTPTPALDPARTALLLMDFQPVVLGAVPDPQGVLARAGEALAWARAHGAHVVFVRVALADKDAAAVPAHNKTFSQAVAAGYLTDGTAATAVHESLKAEEDDLTVRKTRISAFASDTDLRAELRARNVDTLVLAGLTTSGVVLTTLRQAADEDYRLFLLADATADPDPEVHRVLMEKVFPHQAEIISTADLTALSTAAQ</sequence>
<evidence type="ECO:0000256" key="5">
    <source>
        <dbReference type="ARBA" id="ARBA00023136"/>
    </source>
</evidence>
<keyword evidence="10" id="KW-1185">Reference proteome</keyword>
<feature type="transmembrane region" description="Helical" evidence="7">
    <location>
        <begin position="447"/>
        <end position="464"/>
    </location>
</feature>
<dbReference type="Pfam" id="PF07690">
    <property type="entry name" value="MFS_1"/>
    <property type="match status" value="1"/>
</dbReference>
<evidence type="ECO:0000313" key="10">
    <source>
        <dbReference type="Proteomes" id="UP001257627"/>
    </source>
</evidence>
<feature type="compositionally biased region" description="Low complexity" evidence="6">
    <location>
        <begin position="515"/>
        <end position="524"/>
    </location>
</feature>
<keyword evidence="3 7" id="KW-0812">Transmembrane</keyword>
<feature type="transmembrane region" description="Helical" evidence="7">
    <location>
        <begin position="375"/>
        <end position="395"/>
    </location>
</feature>
<proteinExistence type="predicted"/>
<reference evidence="9 10" key="1">
    <citation type="submission" date="2023-02" db="EMBL/GenBank/DDBJ databases">
        <authorList>
            <person name="Maleckis M."/>
        </authorList>
    </citation>
    <scope>NUCLEOTIDE SEQUENCE [LARGE SCALE GENOMIC DNA]</scope>
    <source>
        <strain evidence="9 10">P8-A2</strain>
    </source>
</reference>
<protein>
    <submittedName>
        <fullName evidence="9">MFS transporter</fullName>
    </submittedName>
</protein>
<comment type="caution">
    <text evidence="9">The sequence shown here is derived from an EMBL/GenBank/DDBJ whole genome shotgun (WGS) entry which is preliminary data.</text>
</comment>
<name>A0ABU3UEI7_9ACTN</name>
<feature type="transmembrane region" description="Helical" evidence="7">
    <location>
        <begin position="186"/>
        <end position="206"/>
    </location>
</feature>
<feature type="transmembrane region" description="Helical" evidence="7">
    <location>
        <begin position="321"/>
        <end position="343"/>
    </location>
</feature>
<dbReference type="SUPFAM" id="SSF103473">
    <property type="entry name" value="MFS general substrate transporter"/>
    <property type="match status" value="1"/>
</dbReference>
<feature type="compositionally biased region" description="Low complexity" evidence="6">
    <location>
        <begin position="479"/>
        <end position="494"/>
    </location>
</feature>
<feature type="transmembrane region" description="Helical" evidence="7">
    <location>
        <begin position="350"/>
        <end position="369"/>
    </location>
</feature>
<feature type="transmembrane region" description="Helical" evidence="7">
    <location>
        <begin position="45"/>
        <end position="73"/>
    </location>
</feature>
<feature type="transmembrane region" description="Helical" evidence="7">
    <location>
        <begin position="227"/>
        <end position="246"/>
    </location>
</feature>
<keyword evidence="4 7" id="KW-1133">Transmembrane helix</keyword>
<dbReference type="SUPFAM" id="SSF52499">
    <property type="entry name" value="Isochorismatase-like hydrolases"/>
    <property type="match status" value="1"/>
</dbReference>
<feature type="region of interest" description="Disordered" evidence="6">
    <location>
        <begin position="471"/>
        <end position="525"/>
    </location>
</feature>
<evidence type="ECO:0000313" key="9">
    <source>
        <dbReference type="EMBL" id="MDU8992271.1"/>
    </source>
</evidence>
<feature type="transmembrane region" description="Helical" evidence="7">
    <location>
        <begin position="119"/>
        <end position="140"/>
    </location>
</feature>
<evidence type="ECO:0000259" key="8">
    <source>
        <dbReference type="PROSITE" id="PS50850"/>
    </source>
</evidence>
<accession>A0ABU3UEI7</accession>
<dbReference type="Pfam" id="PF00857">
    <property type="entry name" value="Isochorismatase"/>
    <property type="match status" value="1"/>
</dbReference>
<dbReference type="PANTHER" id="PTHR23501">
    <property type="entry name" value="MAJOR FACILITATOR SUPERFAMILY"/>
    <property type="match status" value="1"/>
</dbReference>
<feature type="transmembrane region" description="Helical" evidence="7">
    <location>
        <begin position="94"/>
        <end position="113"/>
    </location>
</feature>
<evidence type="ECO:0000256" key="1">
    <source>
        <dbReference type="ARBA" id="ARBA00004429"/>
    </source>
</evidence>
<keyword evidence="2" id="KW-0813">Transport</keyword>
<dbReference type="InterPro" id="IPR036380">
    <property type="entry name" value="Isochorismatase-like_sf"/>
</dbReference>
<evidence type="ECO:0000256" key="3">
    <source>
        <dbReference type="ARBA" id="ARBA00022692"/>
    </source>
</evidence>
<organism evidence="9 10">
    <name type="scientific">Streptomyces mirabilis</name>
    <dbReference type="NCBI Taxonomy" id="68239"/>
    <lineage>
        <taxon>Bacteria</taxon>
        <taxon>Bacillati</taxon>
        <taxon>Actinomycetota</taxon>
        <taxon>Actinomycetes</taxon>
        <taxon>Kitasatosporales</taxon>
        <taxon>Streptomycetaceae</taxon>
        <taxon>Streptomyces</taxon>
    </lineage>
</organism>
<keyword evidence="5 7" id="KW-0472">Membrane</keyword>
<feature type="transmembrane region" description="Helical" evidence="7">
    <location>
        <begin position="160"/>
        <end position="180"/>
    </location>
</feature>
<feature type="transmembrane region" description="Helical" evidence="7">
    <location>
        <begin position="252"/>
        <end position="270"/>
    </location>
</feature>
<feature type="transmembrane region" description="Helical" evidence="7">
    <location>
        <begin position="415"/>
        <end position="435"/>
    </location>
</feature>
<dbReference type="PROSITE" id="PS50850">
    <property type="entry name" value="MFS"/>
    <property type="match status" value="1"/>
</dbReference>
<feature type="region of interest" description="Disordered" evidence="6">
    <location>
        <begin position="1"/>
        <end position="20"/>
    </location>
</feature>
<dbReference type="Gene3D" id="1.20.1720.10">
    <property type="entry name" value="Multidrug resistance protein D"/>
    <property type="match status" value="1"/>
</dbReference>
<dbReference type="InterPro" id="IPR011701">
    <property type="entry name" value="MFS"/>
</dbReference>